<dbReference type="HAMAP" id="MF_00145">
    <property type="entry name" value="Phosphoglyc_kinase"/>
    <property type="match status" value="1"/>
</dbReference>
<dbReference type="PANTHER" id="PTHR11406:SF23">
    <property type="entry name" value="PHOSPHOGLYCERATE KINASE 1, CHLOROPLASTIC-RELATED"/>
    <property type="match status" value="1"/>
</dbReference>
<dbReference type="InterPro" id="IPR015911">
    <property type="entry name" value="Phosphoglycerate_kinase_CS"/>
</dbReference>
<keyword evidence="7 9" id="KW-0418">Kinase</keyword>
<feature type="binding site" evidence="9">
    <location>
        <position position="147"/>
    </location>
    <ligand>
        <name>substrate</name>
    </ligand>
</feature>
<keyword evidence="8 9" id="KW-0067">ATP-binding</keyword>
<dbReference type="PROSITE" id="PS00111">
    <property type="entry name" value="PGLYCERATE_KINASE"/>
    <property type="match status" value="1"/>
</dbReference>
<feature type="binding site" evidence="9">
    <location>
        <position position="198"/>
    </location>
    <ligand>
        <name>ATP</name>
        <dbReference type="ChEBI" id="CHEBI:30616"/>
    </ligand>
</feature>
<dbReference type="Gene3D" id="3.40.50.1260">
    <property type="entry name" value="Phosphoglycerate kinase, N-terminal domain"/>
    <property type="match status" value="2"/>
</dbReference>
<comment type="caution">
    <text evidence="9">Lacks conserved residue(s) required for the propagation of feature annotation.</text>
</comment>
<dbReference type="RefSeq" id="WP_194035141.1">
    <property type="nucleotide sequence ID" value="NZ_CP063657.1"/>
</dbReference>
<keyword evidence="6 9" id="KW-0547">Nucleotide-binding</keyword>
<dbReference type="InterPro" id="IPR001576">
    <property type="entry name" value="Phosphoglycerate_kinase"/>
</dbReference>
<comment type="catalytic activity">
    <reaction evidence="1 9 10">
        <text>(2R)-3-phosphoglycerate + ATP = (2R)-3-phospho-glyceroyl phosphate + ADP</text>
        <dbReference type="Rhea" id="RHEA:14801"/>
        <dbReference type="ChEBI" id="CHEBI:30616"/>
        <dbReference type="ChEBI" id="CHEBI:57604"/>
        <dbReference type="ChEBI" id="CHEBI:58272"/>
        <dbReference type="ChEBI" id="CHEBI:456216"/>
        <dbReference type="EC" id="2.7.2.3"/>
    </reaction>
</comment>
<feature type="binding site" evidence="9">
    <location>
        <begin position="346"/>
        <end position="349"/>
    </location>
    <ligand>
        <name>ATP</name>
        <dbReference type="ChEBI" id="CHEBI:30616"/>
    </ligand>
</feature>
<protein>
    <recommendedName>
        <fullName evidence="4 9">Phosphoglycerate kinase</fullName>
        <ecNumber evidence="4 9">2.7.2.3</ecNumber>
    </recommendedName>
</protein>
<comment type="pathway">
    <text evidence="9">Carbohydrate degradation; glycolysis; pyruvate from D-glyceraldehyde 3-phosphate: step 2/5.</text>
</comment>
<evidence type="ECO:0000256" key="9">
    <source>
        <dbReference type="HAMAP-Rule" id="MF_00145"/>
    </source>
</evidence>
<feature type="binding site" evidence="9">
    <location>
        <position position="37"/>
    </location>
    <ligand>
        <name>substrate</name>
    </ligand>
</feature>
<evidence type="ECO:0000256" key="6">
    <source>
        <dbReference type="ARBA" id="ARBA00022741"/>
    </source>
</evidence>
<accession>A0A7S6ULT1</accession>
<comment type="subunit">
    <text evidence="3 9">Monomer.</text>
</comment>
<evidence type="ECO:0000313" key="12">
    <source>
        <dbReference type="Proteomes" id="UP000593932"/>
    </source>
</evidence>
<evidence type="ECO:0000256" key="7">
    <source>
        <dbReference type="ARBA" id="ARBA00022777"/>
    </source>
</evidence>
<dbReference type="InterPro" id="IPR015824">
    <property type="entry name" value="Phosphoglycerate_kinase_N"/>
</dbReference>
<dbReference type="PANTHER" id="PTHR11406">
    <property type="entry name" value="PHOSPHOGLYCERATE KINASE"/>
    <property type="match status" value="1"/>
</dbReference>
<dbReference type="InterPro" id="IPR036043">
    <property type="entry name" value="Phosphoglycerate_kinase_sf"/>
</dbReference>
<keyword evidence="9" id="KW-0324">Glycolysis</keyword>
<keyword evidence="12" id="KW-1185">Reference proteome</keyword>
<dbReference type="PRINTS" id="PR00477">
    <property type="entry name" value="PHGLYCKINASE"/>
</dbReference>
<comment type="similarity">
    <text evidence="2 9 10">Belongs to the phosphoglycerate kinase family.</text>
</comment>
<dbReference type="SUPFAM" id="SSF53748">
    <property type="entry name" value="Phosphoglycerate kinase"/>
    <property type="match status" value="1"/>
</dbReference>
<feature type="binding site" evidence="9">
    <location>
        <begin position="60"/>
        <end position="63"/>
    </location>
    <ligand>
        <name>substrate</name>
    </ligand>
</feature>
<proteinExistence type="inferred from homology"/>
<evidence type="ECO:0000313" key="11">
    <source>
        <dbReference type="EMBL" id="QOW22646.1"/>
    </source>
</evidence>
<organism evidence="11 12">
    <name type="scientific">Novilysobacter avium</name>
    <dbReference type="NCBI Taxonomy" id="2781023"/>
    <lineage>
        <taxon>Bacteria</taxon>
        <taxon>Pseudomonadati</taxon>
        <taxon>Pseudomonadota</taxon>
        <taxon>Gammaproteobacteria</taxon>
        <taxon>Lysobacterales</taxon>
        <taxon>Lysobacteraceae</taxon>
        <taxon>Novilysobacter</taxon>
    </lineage>
</organism>
<feature type="binding site" evidence="9">
    <location>
        <position position="320"/>
    </location>
    <ligand>
        <name>ATP</name>
        <dbReference type="ChEBI" id="CHEBI:30616"/>
    </ligand>
</feature>
<feature type="binding site" evidence="9">
    <location>
        <position position="114"/>
    </location>
    <ligand>
        <name>substrate</name>
    </ligand>
</feature>
<sequence length="391" mass="40619">MPIIRMSDLDLAGKRVLIREDLNVPIDDNGAITSDQRITAALPTLRLALEKGAAVMVMSHRGRPTEGQWSEADSLAPVAARLSDLLGMDVPLIKGWLDGVEVAPGQLVLLENCRMNVGEKADDETLAKRYAALCDVFVMDAFGTAHRAQASTHGVIRQAKVAAGGPLLMAELDALGKALHEPARPLLAIVAGSKVSTKLELLSSLVGKVDQLIVGGGIANTFIAAMGHGVGKSLVEMDLLDTARQIIDDAKARGADIPLPSDVVVAPAFAADAPATVKPVDAVGADDMILDIGPDTAARYAAMIAKAGTVVWNGPVGVFEFEAFSHGTQTLAEAIADSAAFSIAGGGDTLAAVDKYGIADRVDYISTGGGAFLEFLEGKELPAVTALQARN</sequence>
<feature type="binding site" evidence="9">
    <location>
        <begin position="21"/>
        <end position="23"/>
    </location>
    <ligand>
        <name>substrate</name>
    </ligand>
</feature>
<evidence type="ECO:0000256" key="2">
    <source>
        <dbReference type="ARBA" id="ARBA00008982"/>
    </source>
</evidence>
<evidence type="ECO:0000256" key="8">
    <source>
        <dbReference type="ARBA" id="ARBA00022840"/>
    </source>
</evidence>
<dbReference type="PIRSF" id="PIRSF000724">
    <property type="entry name" value="Pgk"/>
    <property type="match status" value="1"/>
</dbReference>
<keyword evidence="5 9" id="KW-0808">Transferase</keyword>
<dbReference type="EMBL" id="CP063657">
    <property type="protein sequence ID" value="QOW22646.1"/>
    <property type="molecule type" value="Genomic_DNA"/>
</dbReference>
<dbReference type="EC" id="2.7.2.3" evidence="4 9"/>
<keyword evidence="9" id="KW-0963">Cytoplasm</keyword>
<gene>
    <name evidence="9" type="primary">pgk</name>
    <name evidence="11" type="ORF">INQ42_03380</name>
</gene>
<reference evidence="11 12" key="1">
    <citation type="submission" date="2020-10" db="EMBL/GenBank/DDBJ databases">
        <title>complete genome sequencing of Lysobacter sp. H23M41.</title>
        <authorList>
            <person name="Bae J.-W."/>
            <person name="Lee S.-Y."/>
        </authorList>
    </citation>
    <scope>NUCLEOTIDE SEQUENCE [LARGE SCALE GENOMIC DNA]</scope>
    <source>
        <strain evidence="11 12">H23M41</strain>
    </source>
</reference>
<evidence type="ECO:0000256" key="5">
    <source>
        <dbReference type="ARBA" id="ARBA00022679"/>
    </source>
</evidence>
<dbReference type="Proteomes" id="UP000593932">
    <property type="component" value="Chromosome"/>
</dbReference>
<evidence type="ECO:0000256" key="3">
    <source>
        <dbReference type="ARBA" id="ARBA00011245"/>
    </source>
</evidence>
<dbReference type="Pfam" id="PF00162">
    <property type="entry name" value="PGK"/>
    <property type="match status" value="1"/>
</dbReference>
<comment type="subcellular location">
    <subcellularLocation>
        <location evidence="9">Cytoplasm</location>
    </subcellularLocation>
</comment>
<evidence type="ECO:0000256" key="10">
    <source>
        <dbReference type="RuleBase" id="RU000532"/>
    </source>
</evidence>
<dbReference type="GO" id="GO:0016301">
    <property type="term" value="F:kinase activity"/>
    <property type="evidence" value="ECO:0007669"/>
    <property type="project" value="UniProtKB-KW"/>
</dbReference>
<evidence type="ECO:0000256" key="4">
    <source>
        <dbReference type="ARBA" id="ARBA00013061"/>
    </source>
</evidence>
<name>A0A7S6ULT1_9GAMM</name>
<evidence type="ECO:0000256" key="1">
    <source>
        <dbReference type="ARBA" id="ARBA00000642"/>
    </source>
</evidence>